<dbReference type="GO" id="GO:0005856">
    <property type="term" value="C:cytoskeleton"/>
    <property type="evidence" value="ECO:0007669"/>
    <property type="project" value="UniProtKB-SubCell"/>
</dbReference>
<feature type="compositionally biased region" description="Low complexity" evidence="4">
    <location>
        <begin position="154"/>
        <end position="165"/>
    </location>
</feature>
<feature type="compositionally biased region" description="Basic and acidic residues" evidence="4">
    <location>
        <begin position="68"/>
        <end position="82"/>
    </location>
</feature>
<evidence type="ECO:0000313" key="5">
    <source>
        <dbReference type="EMBL" id="SMN22139.1"/>
    </source>
</evidence>
<evidence type="ECO:0000256" key="1">
    <source>
        <dbReference type="ARBA" id="ARBA00004245"/>
    </source>
</evidence>
<comment type="subcellular location">
    <subcellularLocation>
        <location evidence="1">Cytoplasm</location>
        <location evidence="1">Cytoskeleton</location>
    </subcellularLocation>
</comment>
<feature type="compositionally biased region" description="Low complexity" evidence="4">
    <location>
        <begin position="227"/>
        <end position="252"/>
    </location>
</feature>
<feature type="region of interest" description="Disordered" evidence="4">
    <location>
        <begin position="192"/>
        <end position="263"/>
    </location>
</feature>
<dbReference type="InterPro" id="IPR032675">
    <property type="entry name" value="LRR_dom_sf"/>
</dbReference>
<dbReference type="OrthoDB" id="8436363at2759"/>
<dbReference type="PANTHER" id="PTHR24107">
    <property type="entry name" value="YNEIN REGULATORY COMPLEX SUBUNIT 5"/>
    <property type="match status" value="1"/>
</dbReference>
<dbReference type="Gene3D" id="3.80.10.10">
    <property type="entry name" value="Ribonuclease Inhibitor"/>
    <property type="match status" value="2"/>
</dbReference>
<name>A0A1X7R9K4_9SACH</name>
<evidence type="ECO:0000256" key="3">
    <source>
        <dbReference type="ARBA" id="ARBA00023212"/>
    </source>
</evidence>
<feature type="compositionally biased region" description="Low complexity" evidence="4">
    <location>
        <begin position="38"/>
        <end position="51"/>
    </location>
</feature>
<keyword evidence="3" id="KW-0206">Cytoskeleton</keyword>
<sequence length="1196" mass="133049">MSAMTVNTSDIDVSCDWLYKGKHRTKKKSSKVDLLTANDNNGNSVGNNNNAGRRRSTSVSNAQLSKQEPQDSTHGNDHRGATIERLPLLTPISSIPQKSGSSVGGSPLTKVVSATLQDSTSTDTDDSKTNKKPSRSKSLNNSSGVKAGFLAKPTASTTSTTSSNTLKGPVRSDSMKKSLFGSLFGKKQTLAGASTPTKNLSSINTSQGKPPHRVVSDIVSPTIRDGSQSPTSALPLSTPSSSTTSSSTNLQQHPHQNLGISQLEPVSLKRVTFSVNKFTDDPPQQLPSRNPRIGNVLIPQDMIGDIPTISMGISPNAQAKKEASESNVSDAGGGGRTSGAPSQIDLTKTYSVDSIEYKRALDIQRKVLKEAEMHQKEAHFAAKRIEYEVSLFKPGNDSKNNKAQRITEEDMSADTVTFHADQLEGIDKPIHVHEHHFGEETVTEEKEMTLDIVYTRCCHLREILPIPSTLKQVKHKTAPLQVLKFLNAKPTLIDILSFCDFVSITHINTVVFDNVNLTQEMFKIVIRSLANCHNLDKLTMKNVLIDNENWTLFCKFLLSNRSITKLDISQTNTKFISKDKNAEIPSDNEFLRHNLDWNLFATVLNVRKGRPIEELLLNGIKFSKHVDSGTFQNVLNSFSQQKNSIRDQPSFALRLGLASSDLSLTFVRYLLNWMSTTKNSAMSKAFYVQGVDTSFNDMSQYVKTVVNRLSALDYTNLEYYTLNSSNISNAYDVALIIKYLSRLPNLKFLDLSNCPQMFPDVLPYLHKYLPRFKSLKRIHVDGNDVLYKELSVLVNILTKCTTLRHISIMQNTPQTGHDKVNNFARNNCWAILYALVRQSPNLVNLDINYDAVPEEIQSRIALSLVSNMNKAMGSIEETDELTMQDDLLFDGSLLSDTAEQVFEKLNRLKNVMPGEGKPQFDSTKKYLLKKYFEKMQHVHNDVQKKIDTMFERRRTNTLSLKEKENLVRLLLLEKNFSNILELCNQIPEFNMLMGSKEQDLKPTNRHFEPSTETVDEEATNTPSETPEIETLSRPHLMATDSGRTVDVLTGKPVLFRANSSTLVHGKEQEQEEGELHKWGFFVQQQNDIYPDNNDTATGTSSGFSSAISTSSAASTVVSETPSAKTTLITKIPSGTNLRAAIIQAKGIDSINDLIRSVNENEVHLESIYGADCAKSKVAETYDKLLNDMSEGRNIKK</sequence>
<feature type="compositionally biased region" description="Polar residues" evidence="4">
    <location>
        <begin position="91"/>
        <end position="101"/>
    </location>
</feature>
<dbReference type="EMBL" id="FXLY01000010">
    <property type="protein sequence ID" value="SMN22139.1"/>
    <property type="molecule type" value="Genomic_DNA"/>
</dbReference>
<protein>
    <submittedName>
        <fullName evidence="5">Similar to Saccharomyces cerevisiae YPL137C GIP3 Glc7-interacting protein whose overexpression relocalizes Glc7p from the nucleus and prevents chromosome segregation</fullName>
    </submittedName>
</protein>
<feature type="region of interest" description="Disordered" evidence="4">
    <location>
        <begin position="26"/>
        <end position="173"/>
    </location>
</feature>
<feature type="compositionally biased region" description="Polar residues" evidence="4">
    <location>
        <begin position="192"/>
        <end position="208"/>
    </location>
</feature>
<reference evidence="5 6" key="1">
    <citation type="submission" date="2017-04" db="EMBL/GenBank/DDBJ databases">
        <authorList>
            <person name="Afonso C.L."/>
            <person name="Miller P.J."/>
            <person name="Scott M.A."/>
            <person name="Spackman E."/>
            <person name="Goraichik I."/>
            <person name="Dimitrov K.M."/>
            <person name="Suarez D.L."/>
            <person name="Swayne D.E."/>
        </authorList>
    </citation>
    <scope>NUCLEOTIDE SEQUENCE [LARGE SCALE GENOMIC DNA]</scope>
</reference>
<keyword evidence="6" id="KW-1185">Reference proteome</keyword>
<feature type="compositionally biased region" description="Basic and acidic residues" evidence="4">
    <location>
        <begin position="1000"/>
        <end position="1009"/>
    </location>
</feature>
<dbReference type="AlphaFoldDB" id="A0A1X7R9K4"/>
<feature type="region of interest" description="Disordered" evidence="4">
    <location>
        <begin position="1000"/>
        <end position="1029"/>
    </location>
</feature>
<feature type="region of interest" description="Disordered" evidence="4">
    <location>
        <begin position="316"/>
        <end position="343"/>
    </location>
</feature>
<dbReference type="Proteomes" id="UP000196158">
    <property type="component" value="Unassembled WGS sequence"/>
</dbReference>
<evidence type="ECO:0000313" key="6">
    <source>
        <dbReference type="Proteomes" id="UP000196158"/>
    </source>
</evidence>
<dbReference type="PANTHER" id="PTHR24107:SF30">
    <property type="entry name" value="GLC7-INTERACTING PROTEIN 3-RELATED"/>
    <property type="match status" value="1"/>
</dbReference>
<dbReference type="InterPro" id="IPR052410">
    <property type="entry name" value="DRC5"/>
</dbReference>
<evidence type="ECO:0000256" key="4">
    <source>
        <dbReference type="SAM" id="MobiDB-lite"/>
    </source>
</evidence>
<dbReference type="SUPFAM" id="SSF52047">
    <property type="entry name" value="RNI-like"/>
    <property type="match status" value="1"/>
</dbReference>
<organism evidence="5 6">
    <name type="scientific">Maudiozyma saulgeensis</name>
    <dbReference type="NCBI Taxonomy" id="1789683"/>
    <lineage>
        <taxon>Eukaryota</taxon>
        <taxon>Fungi</taxon>
        <taxon>Dikarya</taxon>
        <taxon>Ascomycota</taxon>
        <taxon>Saccharomycotina</taxon>
        <taxon>Saccharomycetes</taxon>
        <taxon>Saccharomycetales</taxon>
        <taxon>Saccharomycetaceae</taxon>
        <taxon>Maudiozyma</taxon>
    </lineage>
</organism>
<proteinExistence type="predicted"/>
<accession>A0A1X7R9K4</accession>
<evidence type="ECO:0000256" key="2">
    <source>
        <dbReference type="ARBA" id="ARBA00022490"/>
    </source>
</evidence>
<keyword evidence="2" id="KW-0963">Cytoplasm</keyword>
<gene>
    <name evidence="5" type="ORF">KASA_0I01529G</name>
</gene>